<evidence type="ECO:0000256" key="1">
    <source>
        <dbReference type="ARBA" id="ARBA00022690"/>
    </source>
</evidence>
<dbReference type="PANTHER" id="PTHR11461:SF367">
    <property type="entry name" value="GH21475P-RELATED"/>
    <property type="match status" value="1"/>
</dbReference>
<dbReference type="CDD" id="cd19598">
    <property type="entry name" value="serpin77Ba-like_insects"/>
    <property type="match status" value="1"/>
</dbReference>
<sequence length="414" mass="46753">MRFYVITFVFLTISLCHGQNSAPIVPNVDLRKGLSEKIGNFSVELLYHTSNVQAKNSNLIVSPITVWTVLAVTAEGAAGETLNQINNVIRVTMRNRDLVRNEYKSIAQWLQVKTSVVELAKVNAMFVDVGGLPLQDFIDSAKSDFDTDVVPLNFTQSELASELVNRVIANVTHGRIAKLVDSSYFANSRLILTSAVYFKGQWTVPFNASSTTKSPFFSEDGKQIGEVNMMYNRYTYPFANIPEIQSRILELPYGTENRLSMVIMLPHPGVSLEKMFFNFNNFTLDKMFQELKTAREDYGDDEVSCFLPRFKIESNIDLTPILRDRLGIVDLFDSSKARLYRMARMPLYVSKIIHKSEIEVTEKGTTASGVTVADFSNRFGVTTFNANRPFSYMIIEKITNTIVFGGIYQEPSLY</sequence>
<dbReference type="SUPFAM" id="SSF56574">
    <property type="entry name" value="Serpins"/>
    <property type="match status" value="1"/>
</dbReference>
<proteinExistence type="inferred from homology"/>
<feature type="chain" id="PRO_5040482270" description="Serpin domain-containing protein" evidence="4">
    <location>
        <begin position="19"/>
        <end position="414"/>
    </location>
</feature>
<dbReference type="Gene3D" id="2.30.39.10">
    <property type="entry name" value="Alpha-1-antitrypsin, domain 1"/>
    <property type="match status" value="1"/>
</dbReference>
<dbReference type="Gene3D" id="3.30.497.10">
    <property type="entry name" value="Antithrombin, subunit I, domain 2"/>
    <property type="match status" value="1"/>
</dbReference>
<dbReference type="OrthoDB" id="9440847at2759"/>
<organism evidence="6 7">
    <name type="scientific">Diatraea saccharalis</name>
    <name type="common">sugarcane borer</name>
    <dbReference type="NCBI Taxonomy" id="40085"/>
    <lineage>
        <taxon>Eukaryota</taxon>
        <taxon>Metazoa</taxon>
        <taxon>Ecdysozoa</taxon>
        <taxon>Arthropoda</taxon>
        <taxon>Hexapoda</taxon>
        <taxon>Insecta</taxon>
        <taxon>Pterygota</taxon>
        <taxon>Neoptera</taxon>
        <taxon>Endopterygota</taxon>
        <taxon>Lepidoptera</taxon>
        <taxon>Glossata</taxon>
        <taxon>Ditrysia</taxon>
        <taxon>Pyraloidea</taxon>
        <taxon>Crambidae</taxon>
        <taxon>Crambinae</taxon>
        <taxon>Diatraea</taxon>
    </lineage>
</organism>
<comment type="similarity">
    <text evidence="3">Belongs to the serpin family.</text>
</comment>
<dbReference type="InterPro" id="IPR042178">
    <property type="entry name" value="Serpin_sf_1"/>
</dbReference>
<dbReference type="AlphaFoldDB" id="A0A9N9R9N5"/>
<accession>A0A9N9R9N5</accession>
<name>A0A9N9R9N5_9NEOP</name>
<dbReference type="InterPro" id="IPR036186">
    <property type="entry name" value="Serpin_sf"/>
</dbReference>
<keyword evidence="1" id="KW-0646">Protease inhibitor</keyword>
<reference evidence="6" key="2">
    <citation type="submission" date="2022-10" db="EMBL/GenBank/DDBJ databases">
        <authorList>
            <consortium name="ENA_rothamsted_submissions"/>
            <consortium name="culmorum"/>
            <person name="King R."/>
        </authorList>
    </citation>
    <scope>NUCLEOTIDE SEQUENCE</scope>
</reference>
<dbReference type="Pfam" id="PF00079">
    <property type="entry name" value="Serpin"/>
    <property type="match status" value="1"/>
</dbReference>
<feature type="signal peptide" evidence="4">
    <location>
        <begin position="1"/>
        <end position="18"/>
    </location>
</feature>
<keyword evidence="2" id="KW-0722">Serine protease inhibitor</keyword>
<keyword evidence="7" id="KW-1185">Reference proteome</keyword>
<dbReference type="PANTHER" id="PTHR11461">
    <property type="entry name" value="SERINE PROTEASE INHIBITOR, SERPIN"/>
    <property type="match status" value="1"/>
</dbReference>
<evidence type="ECO:0000256" key="2">
    <source>
        <dbReference type="ARBA" id="ARBA00022900"/>
    </source>
</evidence>
<evidence type="ECO:0000256" key="3">
    <source>
        <dbReference type="RuleBase" id="RU000411"/>
    </source>
</evidence>
<dbReference type="SMART" id="SM00093">
    <property type="entry name" value="SERPIN"/>
    <property type="match status" value="1"/>
</dbReference>
<feature type="domain" description="Serpin" evidence="5">
    <location>
        <begin position="46"/>
        <end position="411"/>
    </location>
</feature>
<dbReference type="Proteomes" id="UP001153714">
    <property type="component" value="Chromosome 4"/>
</dbReference>
<gene>
    <name evidence="6" type="ORF">DIATSA_LOCUS9980</name>
</gene>
<dbReference type="GO" id="GO:0005615">
    <property type="term" value="C:extracellular space"/>
    <property type="evidence" value="ECO:0007669"/>
    <property type="project" value="InterPro"/>
</dbReference>
<dbReference type="InterPro" id="IPR000215">
    <property type="entry name" value="Serpin_fam"/>
</dbReference>
<protein>
    <recommendedName>
        <fullName evidence="5">Serpin domain-containing protein</fullName>
    </recommendedName>
</protein>
<dbReference type="GO" id="GO:0004867">
    <property type="term" value="F:serine-type endopeptidase inhibitor activity"/>
    <property type="evidence" value="ECO:0007669"/>
    <property type="project" value="UniProtKB-KW"/>
</dbReference>
<evidence type="ECO:0000313" key="6">
    <source>
        <dbReference type="EMBL" id="CAG9792453.1"/>
    </source>
</evidence>
<evidence type="ECO:0000259" key="5">
    <source>
        <dbReference type="SMART" id="SM00093"/>
    </source>
</evidence>
<dbReference type="InterPro" id="IPR023796">
    <property type="entry name" value="Serpin_dom"/>
</dbReference>
<dbReference type="InterPro" id="IPR042185">
    <property type="entry name" value="Serpin_sf_2"/>
</dbReference>
<reference evidence="6" key="1">
    <citation type="submission" date="2021-12" db="EMBL/GenBank/DDBJ databases">
        <authorList>
            <person name="King R."/>
        </authorList>
    </citation>
    <scope>NUCLEOTIDE SEQUENCE</scope>
</reference>
<dbReference type="EMBL" id="OU893335">
    <property type="protein sequence ID" value="CAG9792453.1"/>
    <property type="molecule type" value="Genomic_DNA"/>
</dbReference>
<keyword evidence="4" id="KW-0732">Signal</keyword>
<evidence type="ECO:0000313" key="7">
    <source>
        <dbReference type="Proteomes" id="UP001153714"/>
    </source>
</evidence>
<evidence type="ECO:0000256" key="4">
    <source>
        <dbReference type="SAM" id="SignalP"/>
    </source>
</evidence>